<dbReference type="HOGENOM" id="CLU_013985_34_6_10"/>
<gene>
    <name evidence="4" type="ordered locus">Dfer_5687</name>
</gene>
<dbReference type="KEGG" id="dfe:Dfer_5687"/>
<accession>C6VWX6</accession>
<dbReference type="AlphaFoldDB" id="C6VWX6"/>
<name>C6VWX6_DYAFD</name>
<reference evidence="4 5" key="1">
    <citation type="journal article" date="2009" name="Stand. Genomic Sci.">
        <title>Complete genome sequence of Dyadobacter fermentans type strain (NS114).</title>
        <authorList>
            <person name="Lang E."/>
            <person name="Lapidus A."/>
            <person name="Chertkov O."/>
            <person name="Brettin T."/>
            <person name="Detter J.C."/>
            <person name="Han C."/>
            <person name="Copeland A."/>
            <person name="Glavina Del Rio T."/>
            <person name="Nolan M."/>
            <person name="Chen F."/>
            <person name="Lucas S."/>
            <person name="Tice H."/>
            <person name="Cheng J.F."/>
            <person name="Land M."/>
            <person name="Hauser L."/>
            <person name="Chang Y.J."/>
            <person name="Jeffries C.D."/>
            <person name="Kopitz M."/>
            <person name="Bruce D."/>
            <person name="Goodwin L."/>
            <person name="Pitluck S."/>
            <person name="Ovchinnikova G."/>
            <person name="Pati A."/>
            <person name="Ivanova N."/>
            <person name="Mavrommatis K."/>
            <person name="Chen A."/>
            <person name="Palaniappan K."/>
            <person name="Chain P."/>
            <person name="Bristow J."/>
            <person name="Eisen J.A."/>
            <person name="Markowitz V."/>
            <person name="Hugenholtz P."/>
            <person name="Goker M."/>
            <person name="Rohde M."/>
            <person name="Kyrpides N.C."/>
            <person name="Klenk H.P."/>
        </authorList>
    </citation>
    <scope>NUCLEOTIDE SEQUENCE [LARGE SCALE GENOMIC DNA]</scope>
    <source>
        <strain evidence="5">ATCC 700827 / DSM 18053 / CIP 107007 / KCTC 52180 / NS114</strain>
    </source>
</reference>
<dbReference type="EMBL" id="CP001619">
    <property type="protein sequence ID" value="ACT96876.1"/>
    <property type="molecule type" value="Genomic_DNA"/>
</dbReference>
<organism evidence="4 5">
    <name type="scientific">Dyadobacter fermentans (strain ATCC 700827 / DSM 18053 / CIP 107007 / KCTC 52180 / NS114)</name>
    <dbReference type="NCBI Taxonomy" id="471854"/>
    <lineage>
        <taxon>Bacteria</taxon>
        <taxon>Pseudomonadati</taxon>
        <taxon>Bacteroidota</taxon>
        <taxon>Cytophagia</taxon>
        <taxon>Cytophagales</taxon>
        <taxon>Spirosomataceae</taxon>
        <taxon>Dyadobacter</taxon>
    </lineage>
</organism>
<dbReference type="Gene3D" id="3.40.630.30">
    <property type="match status" value="1"/>
</dbReference>
<evidence type="ECO:0000313" key="5">
    <source>
        <dbReference type="Proteomes" id="UP000002011"/>
    </source>
</evidence>
<dbReference type="PANTHER" id="PTHR43877">
    <property type="entry name" value="AMINOALKYLPHOSPHONATE N-ACETYLTRANSFERASE-RELATED-RELATED"/>
    <property type="match status" value="1"/>
</dbReference>
<keyword evidence="2" id="KW-0012">Acyltransferase</keyword>
<dbReference type="PANTHER" id="PTHR43877:SF2">
    <property type="entry name" value="AMINOALKYLPHOSPHONATE N-ACETYLTRANSFERASE-RELATED"/>
    <property type="match status" value="1"/>
</dbReference>
<dbReference type="SUPFAM" id="SSF55729">
    <property type="entry name" value="Acyl-CoA N-acyltransferases (Nat)"/>
    <property type="match status" value="1"/>
</dbReference>
<dbReference type="Proteomes" id="UP000002011">
    <property type="component" value="Chromosome"/>
</dbReference>
<dbReference type="InterPro" id="IPR050832">
    <property type="entry name" value="Bact_Acetyltransf"/>
</dbReference>
<dbReference type="eggNOG" id="COG0456">
    <property type="taxonomic scope" value="Bacteria"/>
</dbReference>
<dbReference type="InterPro" id="IPR016181">
    <property type="entry name" value="Acyl_CoA_acyltransferase"/>
</dbReference>
<sequence length="157" mass="17580">MAHYPSSIPVHSALTIRRASIADRAIIYDMICGLENTALDRKGFDAAFDRNITSPNISYFIAELAGSSVGVVSCHIQALLHHAALVAEIQEMYVEPEHRSQHVGKALMDHVAAFAQAEGAIQMEVTSRATREQAHRFYQREGFEKSHVKLVRYFKIQ</sequence>
<dbReference type="PROSITE" id="PS51186">
    <property type="entry name" value="GNAT"/>
    <property type="match status" value="1"/>
</dbReference>
<protein>
    <submittedName>
        <fullName evidence="4">GCN5-related N-acetyltransferase</fullName>
    </submittedName>
</protein>
<evidence type="ECO:0000256" key="2">
    <source>
        <dbReference type="ARBA" id="ARBA00023315"/>
    </source>
</evidence>
<evidence type="ECO:0000256" key="1">
    <source>
        <dbReference type="ARBA" id="ARBA00022679"/>
    </source>
</evidence>
<evidence type="ECO:0000259" key="3">
    <source>
        <dbReference type="PROSITE" id="PS51186"/>
    </source>
</evidence>
<feature type="domain" description="N-acetyltransferase" evidence="3">
    <location>
        <begin position="14"/>
        <end position="157"/>
    </location>
</feature>
<keyword evidence="1 4" id="KW-0808">Transferase</keyword>
<proteinExistence type="predicted"/>
<dbReference type="InterPro" id="IPR000182">
    <property type="entry name" value="GNAT_dom"/>
</dbReference>
<evidence type="ECO:0000313" key="4">
    <source>
        <dbReference type="EMBL" id="ACT96876.1"/>
    </source>
</evidence>
<dbReference type="CDD" id="cd04301">
    <property type="entry name" value="NAT_SF"/>
    <property type="match status" value="1"/>
</dbReference>
<dbReference type="Pfam" id="PF13508">
    <property type="entry name" value="Acetyltransf_7"/>
    <property type="match status" value="1"/>
</dbReference>
<keyword evidence="5" id="KW-1185">Reference proteome</keyword>
<dbReference type="GO" id="GO:0016747">
    <property type="term" value="F:acyltransferase activity, transferring groups other than amino-acyl groups"/>
    <property type="evidence" value="ECO:0007669"/>
    <property type="project" value="InterPro"/>
</dbReference>